<gene>
    <name evidence="5" type="ORF">HaLaN_09030</name>
</gene>
<name>A0A699YVC3_HAELA</name>
<evidence type="ECO:0000256" key="4">
    <source>
        <dbReference type="ARBA" id="ARBA00023180"/>
    </source>
</evidence>
<protein>
    <submittedName>
        <fullName evidence="5">Carboxypeptidase</fullName>
    </submittedName>
</protein>
<keyword evidence="2" id="KW-0732">Signal</keyword>
<dbReference type="Gene3D" id="3.40.50.11320">
    <property type="match status" value="1"/>
</dbReference>
<dbReference type="InterPro" id="IPR001563">
    <property type="entry name" value="Peptidase_S10"/>
</dbReference>
<dbReference type="GO" id="GO:0004185">
    <property type="term" value="F:serine-type carboxypeptidase activity"/>
    <property type="evidence" value="ECO:0007669"/>
    <property type="project" value="InterPro"/>
</dbReference>
<organism evidence="5 6">
    <name type="scientific">Haematococcus lacustris</name>
    <name type="common">Green alga</name>
    <name type="synonym">Haematococcus pluvialis</name>
    <dbReference type="NCBI Taxonomy" id="44745"/>
    <lineage>
        <taxon>Eukaryota</taxon>
        <taxon>Viridiplantae</taxon>
        <taxon>Chlorophyta</taxon>
        <taxon>core chlorophytes</taxon>
        <taxon>Chlorophyceae</taxon>
        <taxon>CS clade</taxon>
        <taxon>Chlamydomonadales</taxon>
        <taxon>Haematococcaceae</taxon>
        <taxon>Haematococcus</taxon>
    </lineage>
</organism>
<evidence type="ECO:0000313" key="5">
    <source>
        <dbReference type="EMBL" id="GFH13195.1"/>
    </source>
</evidence>
<evidence type="ECO:0000256" key="2">
    <source>
        <dbReference type="ARBA" id="ARBA00022729"/>
    </source>
</evidence>
<keyword evidence="5" id="KW-0645">Protease</keyword>
<evidence type="ECO:0000256" key="3">
    <source>
        <dbReference type="ARBA" id="ARBA00023157"/>
    </source>
</evidence>
<keyword evidence="3" id="KW-1015">Disulfide bond</keyword>
<sequence>MLQLHKDMVAAGLKVLIYSGDHDFIVPFTGTRAWVYSLGYQVEQPYRSWTIDGQVAGFVVHFKEGLTFATVKGAGHMVPQTSPSVALHLLRRYLNDLLW</sequence>
<keyword evidence="6" id="KW-1185">Reference proteome</keyword>
<dbReference type="EMBL" id="BLLF01000586">
    <property type="protein sequence ID" value="GFH13195.1"/>
    <property type="molecule type" value="Genomic_DNA"/>
</dbReference>
<comment type="caution">
    <text evidence="5">The sequence shown here is derived from an EMBL/GenBank/DDBJ whole genome shotgun (WGS) entry which is preliminary data.</text>
</comment>
<dbReference type="PROSITE" id="PS00560">
    <property type="entry name" value="CARBOXYPEPT_SER_HIS"/>
    <property type="match status" value="1"/>
</dbReference>
<dbReference type="AlphaFoldDB" id="A0A699YVC3"/>
<dbReference type="InterPro" id="IPR033124">
    <property type="entry name" value="Ser_caboxypep_his_AS"/>
</dbReference>
<keyword evidence="5" id="KW-0378">Hydrolase</keyword>
<accession>A0A699YVC3</accession>
<dbReference type="FunFam" id="3.40.50.11320:FF:000002">
    <property type="entry name" value="Carboxypeptidase"/>
    <property type="match status" value="1"/>
</dbReference>
<reference evidence="5 6" key="1">
    <citation type="submission" date="2020-02" db="EMBL/GenBank/DDBJ databases">
        <title>Draft genome sequence of Haematococcus lacustris strain NIES-144.</title>
        <authorList>
            <person name="Morimoto D."/>
            <person name="Nakagawa S."/>
            <person name="Yoshida T."/>
            <person name="Sawayama S."/>
        </authorList>
    </citation>
    <scope>NUCLEOTIDE SEQUENCE [LARGE SCALE GENOMIC DNA]</scope>
    <source>
        <strain evidence="5 6">NIES-144</strain>
    </source>
</reference>
<keyword evidence="4" id="KW-0325">Glycoprotein</keyword>
<keyword evidence="5" id="KW-0121">Carboxypeptidase</keyword>
<dbReference type="SUPFAM" id="SSF53474">
    <property type="entry name" value="alpha/beta-Hydrolases"/>
    <property type="match status" value="1"/>
</dbReference>
<dbReference type="Proteomes" id="UP000485058">
    <property type="component" value="Unassembled WGS sequence"/>
</dbReference>
<proteinExistence type="inferred from homology"/>
<evidence type="ECO:0000256" key="1">
    <source>
        <dbReference type="ARBA" id="ARBA00009431"/>
    </source>
</evidence>
<evidence type="ECO:0000313" key="6">
    <source>
        <dbReference type="Proteomes" id="UP000485058"/>
    </source>
</evidence>
<comment type="similarity">
    <text evidence="1">Belongs to the peptidase S10 family.</text>
</comment>
<dbReference type="Pfam" id="PF00450">
    <property type="entry name" value="Peptidase_S10"/>
    <property type="match status" value="1"/>
</dbReference>
<dbReference type="GO" id="GO:0006508">
    <property type="term" value="P:proteolysis"/>
    <property type="evidence" value="ECO:0007669"/>
    <property type="project" value="InterPro"/>
</dbReference>
<dbReference type="InterPro" id="IPR029058">
    <property type="entry name" value="AB_hydrolase_fold"/>
</dbReference>